<reference evidence="1 2" key="1">
    <citation type="submission" date="2024-02" db="EMBL/GenBank/DDBJ databases">
        <authorList>
            <person name="Daric V."/>
            <person name="Darras S."/>
        </authorList>
    </citation>
    <scope>NUCLEOTIDE SEQUENCE [LARGE SCALE GENOMIC DNA]</scope>
</reference>
<keyword evidence="2" id="KW-1185">Reference proteome</keyword>
<evidence type="ECO:0008006" key="3">
    <source>
        <dbReference type="Google" id="ProtNLM"/>
    </source>
</evidence>
<gene>
    <name evidence="1" type="ORF">CVLEPA_LOCUS28835</name>
</gene>
<dbReference type="EMBL" id="CAWYQH010000152">
    <property type="protein sequence ID" value="CAK8695576.1"/>
    <property type="molecule type" value="Genomic_DNA"/>
</dbReference>
<sequence>MRIWDFCYWQIVASFFAVNRMFRRTPKNPPSKLCPAPKTLRWVFGDFKGDKREDVMCGEDSGTLSVLFPQSDFYP</sequence>
<organism evidence="1 2">
    <name type="scientific">Clavelina lepadiformis</name>
    <name type="common">Light-bulb sea squirt</name>
    <name type="synonym">Ascidia lepadiformis</name>
    <dbReference type="NCBI Taxonomy" id="159417"/>
    <lineage>
        <taxon>Eukaryota</taxon>
        <taxon>Metazoa</taxon>
        <taxon>Chordata</taxon>
        <taxon>Tunicata</taxon>
        <taxon>Ascidiacea</taxon>
        <taxon>Aplousobranchia</taxon>
        <taxon>Clavelinidae</taxon>
        <taxon>Clavelina</taxon>
    </lineage>
</organism>
<comment type="caution">
    <text evidence="1">The sequence shown here is derived from an EMBL/GenBank/DDBJ whole genome shotgun (WGS) entry which is preliminary data.</text>
</comment>
<dbReference type="Proteomes" id="UP001642483">
    <property type="component" value="Unassembled WGS sequence"/>
</dbReference>
<protein>
    <recommendedName>
        <fullName evidence="3">VCBS repeat-containing protein</fullName>
    </recommendedName>
</protein>
<proteinExistence type="predicted"/>
<accession>A0ABP0GV06</accession>
<evidence type="ECO:0000313" key="2">
    <source>
        <dbReference type="Proteomes" id="UP001642483"/>
    </source>
</evidence>
<name>A0ABP0GV06_CLALP</name>
<evidence type="ECO:0000313" key="1">
    <source>
        <dbReference type="EMBL" id="CAK8695576.1"/>
    </source>
</evidence>